<evidence type="ECO:0000313" key="7">
    <source>
        <dbReference type="Proteomes" id="UP001500187"/>
    </source>
</evidence>
<dbReference type="InterPro" id="IPR017871">
    <property type="entry name" value="ABC_transporter-like_CS"/>
</dbReference>
<comment type="similarity">
    <text evidence="1">Belongs to the ABC transporter superfamily.</text>
</comment>
<dbReference type="PANTHER" id="PTHR43553:SF24">
    <property type="entry name" value="ENERGY-COUPLING FACTOR TRANSPORTER ATP-BINDING PROTEIN ECFA1"/>
    <property type="match status" value="1"/>
</dbReference>
<dbReference type="InterPro" id="IPR050095">
    <property type="entry name" value="ECF_ABC_transporter_ATP-bd"/>
</dbReference>
<sequence>MAENFGWHYAGRDQPAFNNLTFEIPAGQKVLLLGHSGAGKTTLLHAMGGVAQDADGQSASGSLTVGGAHALTEQVPAGLMQQDPESSIVLARVGDDVAFGPENLGVVREEIWQRVDVALAAVGLDHLPLDYPTDQLSGGQKQRLGLAGILAMQPGALLLDEPTANLDPAGVLEVRDAVIAAQATTGSTLVVIEHRVGIWAEYMDRVIILGAQGITHDGTPDQVFREAREELIDAGVWVPGFTPQLPQPASRPGEQLLTSKDLVTTRLLPRKRDIRRRARALKDSPPAPYPLDLPAVGHVHSVSVLAGEHLAITGANGSGKSTLALTLAGLLYPADGVVAATGALRARASQEKQEPGWDPARWEPQQLVTRIGYVFQEPEHQFLTASVRAELEYGPRQVAKLNRLPLDETELDALVSDLLTRLRLEDVADANPFTLSGGEKRRLSVATALATAPRLLILDEPTFGQDAGTWAELVVLMNEQLNSGTAIISVTHDRDFIAALGGRTLRLGPGGQTDEH</sequence>
<dbReference type="Gene3D" id="3.40.50.300">
    <property type="entry name" value="P-loop containing nucleotide triphosphate hydrolases"/>
    <property type="match status" value="2"/>
</dbReference>
<evidence type="ECO:0000256" key="1">
    <source>
        <dbReference type="ARBA" id="ARBA00005417"/>
    </source>
</evidence>
<dbReference type="EMBL" id="BAABKP010000007">
    <property type="protein sequence ID" value="GAA4800717.1"/>
    <property type="molecule type" value="Genomic_DNA"/>
</dbReference>
<evidence type="ECO:0000256" key="3">
    <source>
        <dbReference type="ARBA" id="ARBA00022741"/>
    </source>
</evidence>
<evidence type="ECO:0000259" key="5">
    <source>
        <dbReference type="PROSITE" id="PS50893"/>
    </source>
</evidence>
<keyword evidence="7" id="KW-1185">Reference proteome</keyword>
<keyword evidence="2" id="KW-0813">Transport</keyword>
<keyword evidence="4 6" id="KW-0067">ATP-binding</keyword>
<dbReference type="PROSITE" id="PS50893">
    <property type="entry name" value="ABC_TRANSPORTER_2"/>
    <property type="match status" value="2"/>
</dbReference>
<reference evidence="7" key="1">
    <citation type="journal article" date="2019" name="Int. J. Syst. Evol. Microbiol.">
        <title>The Global Catalogue of Microorganisms (GCM) 10K type strain sequencing project: providing services to taxonomists for standard genome sequencing and annotation.</title>
        <authorList>
            <consortium name="The Broad Institute Genomics Platform"/>
            <consortium name="The Broad Institute Genome Sequencing Center for Infectious Disease"/>
            <person name="Wu L."/>
            <person name="Ma J."/>
        </authorList>
    </citation>
    <scope>NUCLEOTIDE SEQUENCE [LARGE SCALE GENOMIC DNA]</scope>
    <source>
        <strain evidence="7">JCM 18541</strain>
    </source>
</reference>
<dbReference type="InterPro" id="IPR015856">
    <property type="entry name" value="ABC_transpr_CbiO/EcfA_su"/>
</dbReference>
<feature type="domain" description="ABC transporter" evidence="5">
    <location>
        <begin position="2"/>
        <end position="236"/>
    </location>
</feature>
<protein>
    <submittedName>
        <fullName evidence="6">ABC transporter ATP-binding protein</fullName>
    </submittedName>
</protein>
<organism evidence="6 7">
    <name type="scientific">Rothia endophytica</name>
    <dbReference type="NCBI Taxonomy" id="1324766"/>
    <lineage>
        <taxon>Bacteria</taxon>
        <taxon>Bacillati</taxon>
        <taxon>Actinomycetota</taxon>
        <taxon>Actinomycetes</taxon>
        <taxon>Micrococcales</taxon>
        <taxon>Micrococcaceae</taxon>
        <taxon>Rothia</taxon>
    </lineage>
</organism>
<keyword evidence="3" id="KW-0547">Nucleotide-binding</keyword>
<dbReference type="InterPro" id="IPR003593">
    <property type="entry name" value="AAA+_ATPase"/>
</dbReference>
<dbReference type="PANTHER" id="PTHR43553">
    <property type="entry name" value="HEAVY METAL TRANSPORTER"/>
    <property type="match status" value="1"/>
</dbReference>
<dbReference type="SUPFAM" id="SSF52540">
    <property type="entry name" value="P-loop containing nucleoside triphosphate hydrolases"/>
    <property type="match status" value="2"/>
</dbReference>
<gene>
    <name evidence="6" type="ORF">GCM10023352_21030</name>
</gene>
<accession>A0ABP9BUZ2</accession>
<dbReference type="InterPro" id="IPR027417">
    <property type="entry name" value="P-loop_NTPase"/>
</dbReference>
<evidence type="ECO:0000256" key="2">
    <source>
        <dbReference type="ARBA" id="ARBA00022448"/>
    </source>
</evidence>
<dbReference type="Pfam" id="PF00005">
    <property type="entry name" value="ABC_tran"/>
    <property type="match status" value="2"/>
</dbReference>
<proteinExistence type="inferred from homology"/>
<name>A0ABP9BUZ2_9MICC</name>
<dbReference type="GO" id="GO:0005524">
    <property type="term" value="F:ATP binding"/>
    <property type="evidence" value="ECO:0007669"/>
    <property type="project" value="UniProtKB-KW"/>
</dbReference>
<evidence type="ECO:0000313" key="6">
    <source>
        <dbReference type="EMBL" id="GAA4800717.1"/>
    </source>
</evidence>
<dbReference type="SMART" id="SM00382">
    <property type="entry name" value="AAA"/>
    <property type="match status" value="2"/>
</dbReference>
<dbReference type="RefSeq" id="WP_345447378.1">
    <property type="nucleotide sequence ID" value="NZ_BAABKP010000007.1"/>
</dbReference>
<evidence type="ECO:0000256" key="4">
    <source>
        <dbReference type="ARBA" id="ARBA00022840"/>
    </source>
</evidence>
<dbReference type="InterPro" id="IPR003439">
    <property type="entry name" value="ABC_transporter-like_ATP-bd"/>
</dbReference>
<comment type="caution">
    <text evidence="6">The sequence shown here is derived from an EMBL/GenBank/DDBJ whole genome shotgun (WGS) entry which is preliminary data.</text>
</comment>
<dbReference type="Proteomes" id="UP001500187">
    <property type="component" value="Unassembled WGS sequence"/>
</dbReference>
<feature type="domain" description="ABC transporter" evidence="5">
    <location>
        <begin position="269"/>
        <end position="516"/>
    </location>
</feature>
<dbReference type="PROSITE" id="PS00211">
    <property type="entry name" value="ABC_TRANSPORTER_1"/>
    <property type="match status" value="2"/>
</dbReference>
<dbReference type="CDD" id="cd03225">
    <property type="entry name" value="ABC_cobalt_CbiO_domain1"/>
    <property type="match status" value="2"/>
</dbReference>